<organism evidence="1 2">
    <name type="scientific">Nyssa sinensis</name>
    <dbReference type="NCBI Taxonomy" id="561372"/>
    <lineage>
        <taxon>Eukaryota</taxon>
        <taxon>Viridiplantae</taxon>
        <taxon>Streptophyta</taxon>
        <taxon>Embryophyta</taxon>
        <taxon>Tracheophyta</taxon>
        <taxon>Spermatophyta</taxon>
        <taxon>Magnoliopsida</taxon>
        <taxon>eudicotyledons</taxon>
        <taxon>Gunneridae</taxon>
        <taxon>Pentapetalae</taxon>
        <taxon>asterids</taxon>
        <taxon>Cornales</taxon>
        <taxon>Nyssaceae</taxon>
        <taxon>Nyssa</taxon>
    </lineage>
</organism>
<evidence type="ECO:0000313" key="1">
    <source>
        <dbReference type="EMBL" id="KAA8535283.1"/>
    </source>
</evidence>
<protein>
    <submittedName>
        <fullName evidence="1">Uncharacterized protein</fullName>
    </submittedName>
</protein>
<reference evidence="1 2" key="1">
    <citation type="submission" date="2019-09" db="EMBL/GenBank/DDBJ databases">
        <title>A chromosome-level genome assembly of the Chinese tupelo Nyssa sinensis.</title>
        <authorList>
            <person name="Yang X."/>
            <person name="Kang M."/>
            <person name="Yang Y."/>
            <person name="Xiong H."/>
            <person name="Wang M."/>
            <person name="Zhang Z."/>
            <person name="Wang Z."/>
            <person name="Wu H."/>
            <person name="Ma T."/>
            <person name="Liu J."/>
            <person name="Xi Z."/>
        </authorList>
    </citation>
    <scope>NUCLEOTIDE SEQUENCE [LARGE SCALE GENOMIC DNA]</scope>
    <source>
        <strain evidence="1">J267</strain>
        <tissue evidence="1">Leaf</tissue>
    </source>
</reference>
<accession>A0A5J5AWI1</accession>
<dbReference type="AlphaFoldDB" id="A0A5J5AWI1"/>
<name>A0A5J5AWI1_9ASTE</name>
<gene>
    <name evidence="1" type="ORF">F0562_030286</name>
</gene>
<sequence>MCMSLPGKRRKDILKLVIQKLHLAPSFFAMCMTKDELVSSILSKVLPEYYVADLVNGLSKRRILLPALYKTNDRG</sequence>
<dbReference type="Proteomes" id="UP000325577">
    <property type="component" value="Linkage Group LG17"/>
</dbReference>
<dbReference type="EMBL" id="CM018040">
    <property type="protein sequence ID" value="KAA8535283.1"/>
    <property type="molecule type" value="Genomic_DNA"/>
</dbReference>
<evidence type="ECO:0000313" key="2">
    <source>
        <dbReference type="Proteomes" id="UP000325577"/>
    </source>
</evidence>
<proteinExistence type="predicted"/>
<keyword evidence="2" id="KW-1185">Reference proteome</keyword>